<dbReference type="GO" id="GO:0005737">
    <property type="term" value="C:cytoplasm"/>
    <property type="evidence" value="ECO:0007669"/>
    <property type="project" value="TreeGrafter"/>
</dbReference>
<dbReference type="Pfam" id="PF01370">
    <property type="entry name" value="Epimerase"/>
    <property type="match status" value="1"/>
</dbReference>
<evidence type="ECO:0000259" key="1">
    <source>
        <dbReference type="Pfam" id="PF01370"/>
    </source>
</evidence>
<dbReference type="SUPFAM" id="SSF51735">
    <property type="entry name" value="NAD(P)-binding Rossmann-fold domains"/>
    <property type="match status" value="1"/>
</dbReference>
<dbReference type="Gene3D" id="3.40.50.720">
    <property type="entry name" value="NAD(P)-binding Rossmann-like Domain"/>
    <property type="match status" value="1"/>
</dbReference>
<dbReference type="PANTHER" id="PTHR48079">
    <property type="entry name" value="PROTEIN YEEZ"/>
    <property type="match status" value="1"/>
</dbReference>
<accession>A0A1C3YUU1</accession>
<dbReference type="PANTHER" id="PTHR48079:SF6">
    <property type="entry name" value="NAD(P)-BINDING DOMAIN-CONTAINING PROTEIN-RELATED"/>
    <property type="match status" value="1"/>
</dbReference>
<dbReference type="InterPro" id="IPR001509">
    <property type="entry name" value="Epimerase_deHydtase"/>
</dbReference>
<protein>
    <submittedName>
        <fullName evidence="2">Nucleoside-diphosphate-sugar epimerase</fullName>
    </submittedName>
</protein>
<evidence type="ECO:0000313" key="2">
    <source>
        <dbReference type="EMBL" id="SCB73792.1"/>
    </source>
</evidence>
<dbReference type="InterPro" id="IPR036291">
    <property type="entry name" value="NAD(P)-bd_dom_sf"/>
</dbReference>
<dbReference type="AlphaFoldDB" id="A0A1C3YUU1"/>
<dbReference type="CDD" id="cd05266">
    <property type="entry name" value="SDR_a4"/>
    <property type="match status" value="1"/>
</dbReference>
<gene>
    <name evidence="2" type="ORF">GA0061071_101155</name>
</gene>
<proteinExistence type="predicted"/>
<evidence type="ECO:0000313" key="3">
    <source>
        <dbReference type="Proteomes" id="UP000198975"/>
    </source>
</evidence>
<dbReference type="RefSeq" id="WP_061494140.1">
    <property type="nucleotide sequence ID" value="NZ_CP115659.1"/>
</dbReference>
<name>A0A1C3YUU1_9ENTR</name>
<dbReference type="InterPro" id="IPR051783">
    <property type="entry name" value="NAD(P)-dependent_oxidoreduct"/>
</dbReference>
<dbReference type="EMBL" id="FMAY01000001">
    <property type="protein sequence ID" value="SCB73792.1"/>
    <property type="molecule type" value="Genomic_DNA"/>
</dbReference>
<sequence length="277" mass="30100">MKKVAIIGLGWLGMPLALSLTARGWRVTGSKTRQDGVEAARMCGIESYVLNLTPDLVCEPDDLDALMSVDALVITLPARRSGPGEEFYLQAMQEIVDSALAYRIPRIIFTSSTSVYGDVSGVVKENSPRNPVTASGRTLKELEDWLHNLPGTSVDILRLAGLVGPARHPGRFFAGKTAPDGDHGVNLVHLEDVIAAITLLLQSPKGGHIYNLCAPEHPTRATFYPAMARQLGVTPPQFTASHSKEKGKLVDGSRICHELGFEYLYPDPLQMPLESIF</sequence>
<keyword evidence="3" id="KW-1185">Reference proteome</keyword>
<dbReference type="GO" id="GO:0004029">
    <property type="term" value="F:aldehyde dehydrogenase (NAD+) activity"/>
    <property type="evidence" value="ECO:0007669"/>
    <property type="project" value="TreeGrafter"/>
</dbReference>
<feature type="domain" description="NAD-dependent epimerase/dehydratase" evidence="1">
    <location>
        <begin position="8"/>
        <end position="213"/>
    </location>
</feature>
<organism evidence="2 3">
    <name type="scientific">Kosakonia oryzendophytica</name>
    <dbReference type="NCBI Taxonomy" id="1005665"/>
    <lineage>
        <taxon>Bacteria</taxon>
        <taxon>Pseudomonadati</taxon>
        <taxon>Pseudomonadota</taxon>
        <taxon>Gammaproteobacteria</taxon>
        <taxon>Enterobacterales</taxon>
        <taxon>Enterobacteriaceae</taxon>
        <taxon>Kosakonia</taxon>
    </lineage>
</organism>
<reference evidence="3" key="1">
    <citation type="submission" date="2016-08" db="EMBL/GenBank/DDBJ databases">
        <authorList>
            <person name="Varghese N."/>
            <person name="Submissions Spin"/>
        </authorList>
    </citation>
    <scope>NUCLEOTIDE SEQUENCE [LARGE SCALE GENOMIC DNA]</scope>
    <source>
        <strain evidence="3">REICA_082</strain>
    </source>
</reference>
<dbReference type="OrthoDB" id="751203at2"/>
<dbReference type="Proteomes" id="UP000198975">
    <property type="component" value="Unassembled WGS sequence"/>
</dbReference>